<keyword evidence="7 11" id="KW-0067">ATP-binding</keyword>
<feature type="active site" description="Proton acceptor" evidence="10">
    <location>
        <position position="153"/>
    </location>
</feature>
<feature type="region of interest" description="Disordered" evidence="14">
    <location>
        <begin position="738"/>
        <end position="757"/>
    </location>
</feature>
<feature type="compositionally biased region" description="Polar residues" evidence="14">
    <location>
        <begin position="816"/>
        <end position="832"/>
    </location>
</feature>
<dbReference type="InterPro" id="IPR030616">
    <property type="entry name" value="Aur-like"/>
</dbReference>
<feature type="compositionally biased region" description="Low complexity" evidence="14">
    <location>
        <begin position="738"/>
        <end position="747"/>
    </location>
</feature>
<keyword evidence="2" id="KW-0723">Serine/threonine-protein kinase</keyword>
<dbReference type="GeneID" id="8205270"/>
<keyword evidence="3" id="KW-0597">Phosphoprotein</keyword>
<evidence type="ECO:0000256" key="2">
    <source>
        <dbReference type="ARBA" id="ARBA00022527"/>
    </source>
</evidence>
<dbReference type="PROSITE" id="PS50011">
    <property type="entry name" value="PROTEIN_KINASE_DOM"/>
    <property type="match status" value="1"/>
</dbReference>
<feature type="compositionally biased region" description="Low complexity" evidence="14">
    <location>
        <begin position="480"/>
        <end position="490"/>
    </location>
</feature>
<organism evidence="16 17">
    <name type="scientific">Zygosaccharomyces rouxii (strain ATCC 2623 / CBS 732 / NBRC 1130 / NCYC 568 / NRRL Y-229)</name>
    <dbReference type="NCBI Taxonomy" id="559307"/>
    <lineage>
        <taxon>Eukaryota</taxon>
        <taxon>Fungi</taxon>
        <taxon>Dikarya</taxon>
        <taxon>Ascomycota</taxon>
        <taxon>Saccharomycotina</taxon>
        <taxon>Saccharomycetes</taxon>
        <taxon>Saccharomycetales</taxon>
        <taxon>Saccharomycetaceae</taxon>
        <taxon>Zygosaccharomyces</taxon>
    </lineage>
</organism>
<feature type="binding site" evidence="11">
    <location>
        <position position="171"/>
    </location>
    <ligand>
        <name>ATP</name>
        <dbReference type="ChEBI" id="CHEBI:30616"/>
    </ligand>
</feature>
<evidence type="ECO:0000256" key="5">
    <source>
        <dbReference type="ARBA" id="ARBA00022741"/>
    </source>
</evidence>
<evidence type="ECO:0000256" key="4">
    <source>
        <dbReference type="ARBA" id="ARBA00022679"/>
    </source>
</evidence>
<evidence type="ECO:0000256" key="8">
    <source>
        <dbReference type="ARBA" id="ARBA00047899"/>
    </source>
</evidence>
<dbReference type="FunCoup" id="C5DXR4">
    <property type="interactions" value="261"/>
</dbReference>
<evidence type="ECO:0000256" key="14">
    <source>
        <dbReference type="SAM" id="MobiDB-lite"/>
    </source>
</evidence>
<dbReference type="HOGENOM" id="CLU_011780_0_0_1"/>
<feature type="compositionally biased region" description="Basic and acidic residues" evidence="14">
    <location>
        <begin position="570"/>
        <end position="582"/>
    </location>
</feature>
<dbReference type="InterPro" id="IPR011009">
    <property type="entry name" value="Kinase-like_dom_sf"/>
</dbReference>
<evidence type="ECO:0000256" key="9">
    <source>
        <dbReference type="ARBA" id="ARBA00048679"/>
    </source>
</evidence>
<feature type="binding site" evidence="11 13">
    <location>
        <position position="66"/>
    </location>
    <ligand>
        <name>ATP</name>
        <dbReference type="ChEBI" id="CHEBI:30616"/>
    </ligand>
</feature>
<comment type="catalytic activity">
    <reaction evidence="8">
        <text>L-threonyl-[protein] + ATP = O-phospho-L-threonyl-[protein] + ADP + H(+)</text>
        <dbReference type="Rhea" id="RHEA:46608"/>
        <dbReference type="Rhea" id="RHEA-COMP:11060"/>
        <dbReference type="Rhea" id="RHEA-COMP:11605"/>
        <dbReference type="ChEBI" id="CHEBI:15378"/>
        <dbReference type="ChEBI" id="CHEBI:30013"/>
        <dbReference type="ChEBI" id="CHEBI:30616"/>
        <dbReference type="ChEBI" id="CHEBI:61977"/>
        <dbReference type="ChEBI" id="CHEBI:456216"/>
        <dbReference type="EC" id="2.7.11.1"/>
    </reaction>
</comment>
<dbReference type="InterPro" id="IPR017441">
    <property type="entry name" value="Protein_kinase_ATP_BS"/>
</dbReference>
<name>C5DXR4_ZYGRC</name>
<dbReference type="STRING" id="559307.C5DXR4"/>
<dbReference type="EC" id="2.7.11.1" evidence="1"/>
<gene>
    <name evidence="16" type="ordered locus">ZYRO0F07194g</name>
</gene>
<keyword evidence="6" id="KW-0418">Kinase</keyword>
<dbReference type="Proteomes" id="UP000008536">
    <property type="component" value="Chromosome F"/>
</dbReference>
<feature type="region of interest" description="Disordered" evidence="14">
    <location>
        <begin position="792"/>
        <end position="846"/>
    </location>
</feature>
<accession>C5DXR4</accession>
<dbReference type="PROSITE" id="PS00108">
    <property type="entry name" value="PROTEIN_KINASE_ST"/>
    <property type="match status" value="1"/>
</dbReference>
<feature type="compositionally biased region" description="Basic residues" evidence="14">
    <location>
        <begin position="792"/>
        <end position="813"/>
    </location>
</feature>
<feature type="compositionally biased region" description="Polar residues" evidence="14">
    <location>
        <begin position="556"/>
        <end position="566"/>
    </location>
</feature>
<dbReference type="SMART" id="SM00220">
    <property type="entry name" value="S_TKc"/>
    <property type="match status" value="1"/>
</dbReference>
<evidence type="ECO:0000259" key="15">
    <source>
        <dbReference type="PROSITE" id="PS50011"/>
    </source>
</evidence>
<keyword evidence="4" id="KW-0808">Transferase</keyword>
<keyword evidence="5 11" id="KW-0547">Nucleotide-binding</keyword>
<dbReference type="InterPro" id="IPR008271">
    <property type="entry name" value="Ser/Thr_kinase_AS"/>
</dbReference>
<dbReference type="PANTHER" id="PTHR24350">
    <property type="entry name" value="SERINE/THREONINE-PROTEIN KINASE IAL-RELATED"/>
    <property type="match status" value="1"/>
</dbReference>
<evidence type="ECO:0000256" key="12">
    <source>
        <dbReference type="PIRSR" id="PIRSR630616-3"/>
    </source>
</evidence>
<dbReference type="SUPFAM" id="SSF56112">
    <property type="entry name" value="Protein kinase-like (PK-like)"/>
    <property type="match status" value="1"/>
</dbReference>
<feature type="domain" description="Protein kinase" evidence="15">
    <location>
        <begin position="37"/>
        <end position="283"/>
    </location>
</feature>
<feature type="region of interest" description="Disordered" evidence="14">
    <location>
        <begin position="453"/>
        <end position="503"/>
    </location>
</feature>
<feature type="cross-link" description="Glycyl lysine isopeptide (Lys-Gly) (interchain with G-Cter in SUMO2)" evidence="12">
    <location>
        <position position="155"/>
    </location>
</feature>
<dbReference type="CDD" id="cd14003">
    <property type="entry name" value="STKc_AMPK-like"/>
    <property type="match status" value="1"/>
</dbReference>
<comment type="catalytic activity">
    <reaction evidence="9">
        <text>L-seryl-[protein] + ATP = O-phospho-L-seryl-[protein] + ADP + H(+)</text>
        <dbReference type="Rhea" id="RHEA:17989"/>
        <dbReference type="Rhea" id="RHEA-COMP:9863"/>
        <dbReference type="Rhea" id="RHEA-COMP:11604"/>
        <dbReference type="ChEBI" id="CHEBI:15378"/>
        <dbReference type="ChEBI" id="CHEBI:29999"/>
        <dbReference type="ChEBI" id="CHEBI:30616"/>
        <dbReference type="ChEBI" id="CHEBI:83421"/>
        <dbReference type="ChEBI" id="CHEBI:456216"/>
        <dbReference type="EC" id="2.7.11.1"/>
    </reaction>
</comment>
<keyword evidence="17" id="KW-1185">Reference proteome</keyword>
<dbReference type="FunFam" id="1.10.510.10:FF:000650">
    <property type="entry name" value="Serine/threonine-protein kinase ppk16"/>
    <property type="match status" value="1"/>
</dbReference>
<dbReference type="GO" id="GO:0005524">
    <property type="term" value="F:ATP binding"/>
    <property type="evidence" value="ECO:0007669"/>
    <property type="project" value="UniProtKB-UniRule"/>
</dbReference>
<evidence type="ECO:0000256" key="3">
    <source>
        <dbReference type="ARBA" id="ARBA00022553"/>
    </source>
</evidence>
<feature type="region of interest" description="Disordered" evidence="14">
    <location>
        <begin position="515"/>
        <end position="601"/>
    </location>
</feature>
<evidence type="ECO:0000256" key="10">
    <source>
        <dbReference type="PIRSR" id="PIRSR630616-1"/>
    </source>
</evidence>
<dbReference type="InParanoid" id="C5DXR4"/>
<evidence type="ECO:0000313" key="16">
    <source>
        <dbReference type="EMBL" id="CAR28575.1"/>
    </source>
</evidence>
<evidence type="ECO:0000256" key="6">
    <source>
        <dbReference type="ARBA" id="ARBA00022777"/>
    </source>
</evidence>
<proteinExistence type="predicted"/>
<feature type="compositionally biased region" description="Low complexity" evidence="14">
    <location>
        <begin position="518"/>
        <end position="545"/>
    </location>
</feature>
<evidence type="ECO:0000256" key="13">
    <source>
        <dbReference type="PROSITE-ProRule" id="PRU10141"/>
    </source>
</evidence>
<dbReference type="RefSeq" id="XP_002497508.1">
    <property type="nucleotide sequence ID" value="XM_002497463.1"/>
</dbReference>
<evidence type="ECO:0000313" key="17">
    <source>
        <dbReference type="Proteomes" id="UP000008536"/>
    </source>
</evidence>
<evidence type="ECO:0000256" key="11">
    <source>
        <dbReference type="PIRSR" id="PIRSR630616-2"/>
    </source>
</evidence>
<protein>
    <recommendedName>
        <fullName evidence="1">non-specific serine/threonine protein kinase</fullName>
        <ecNumber evidence="1">2.7.11.1</ecNumber>
    </recommendedName>
</protein>
<dbReference type="Gene3D" id="1.10.510.10">
    <property type="entry name" value="Transferase(Phosphotransferase) domain 1"/>
    <property type="match status" value="1"/>
</dbReference>
<dbReference type="InterPro" id="IPR000719">
    <property type="entry name" value="Prot_kinase_dom"/>
</dbReference>
<evidence type="ECO:0000256" key="1">
    <source>
        <dbReference type="ARBA" id="ARBA00012513"/>
    </source>
</evidence>
<dbReference type="PROSITE" id="PS00107">
    <property type="entry name" value="PROTEIN_KINASE_ATP"/>
    <property type="match status" value="1"/>
</dbReference>
<feature type="compositionally biased region" description="Polar residues" evidence="14">
    <location>
        <begin position="583"/>
        <end position="601"/>
    </location>
</feature>
<dbReference type="AlphaFoldDB" id="C5DXR4"/>
<dbReference type="EMBL" id="CU928178">
    <property type="protein sequence ID" value="CAR28575.1"/>
    <property type="molecule type" value="Genomic_DNA"/>
</dbReference>
<dbReference type="GO" id="GO:0004674">
    <property type="term" value="F:protein serine/threonine kinase activity"/>
    <property type="evidence" value="ECO:0007669"/>
    <property type="project" value="UniProtKB-KW"/>
</dbReference>
<sequence length="938" mass="105176">MSPTKAEQNQIKSIIGNSYNRLYSQFTSDELSEVGNYKILKQIGEGSFGKVYLASHKPTHRKVVLKTSDKSDPNLVREVFYHRQFDFPYITKLYEVIVTETKVWMALEYCPGRELYEHLLMLHRIPLDECAKLFAQIVSAVHYAHSLNCVHRDLKLENILLDKNGNAKLTDFGFTRECVSKSSLETICGTTVYMAPELIQRQAYDGFKIDIWSLGVILYTMINGTMPFDEDDETKTKWKIVNDFPNFNDNFVSHEAKDLIKRLLAKCPSERPTMEQILSHPFLQPYGQIMLSRTEKIIKRQRLGMTQFRSRLERKLLKRLKQSGFDAQSIKASIQKKKCDSLSGLWLLLLEHERACERVDYPRRSRSVLSVKKVFDSQPSIQETPESRIPIRRQNSSSAADLKNVSSLRRMLSKNSDANDVLPSYVERRSQQQPQPLQQQTQNQSLVELKNKKSIDPSRSVISKQSSPPPQQQWLSTNDSTASVSSIKGSGSSGGHPSGSKKNNILSKVTKFFKSKKQQSNNNNNSSANNKCMNGNNGAGSHNGSQRNSNYRKSHSTSPTGSTNAIDHTGYQDKKRTNRSESLKSATKSSNQSTAKDQDTAASQLNDVSADDAVIESKVHSDQRLLKRLKSRTSSDISGQTSAGNYDVETVFNQNIQLSSHDGHKSPNFLRPRPVSGISEFSNDTFNSEYSTDGNASSLRVSDFPRPNFPHASTGEVSSDLKGRSIYKQTLDRRDLSIMSSASSASERSSRTDSFYDITTASPPTIMDIRKTKGTAVTDSVLPRFGAQHTWFPRRNRSGSRRGSIGRKNHNRGFTKASQPQSIIQEEGSLNSQEEKHTSNSIILSPHQSLVMEEDNDFLNQSDEHSVPKRVGSISRSLTHYHPFENSNSSLAGQISAGEARSCSPKFPIISSGMSAPSLVTEDDEALRIADQEDNYSD</sequence>
<dbReference type="Pfam" id="PF00069">
    <property type="entry name" value="Pkinase"/>
    <property type="match status" value="1"/>
</dbReference>
<dbReference type="KEGG" id="zro:ZYRO0F07194g"/>
<evidence type="ECO:0000256" key="7">
    <source>
        <dbReference type="ARBA" id="ARBA00022840"/>
    </source>
</evidence>
<reference evidence="16 17" key="1">
    <citation type="journal article" date="2009" name="Genome Res.">
        <title>Comparative genomics of protoploid Saccharomycetaceae.</title>
        <authorList>
            <consortium name="The Genolevures Consortium"/>
            <person name="Souciet J.-L."/>
            <person name="Dujon B."/>
            <person name="Gaillardin C."/>
            <person name="Johnston M."/>
            <person name="Baret P.V."/>
            <person name="Cliften P."/>
            <person name="Sherman D.J."/>
            <person name="Weissenbach J."/>
            <person name="Westhof E."/>
            <person name="Wincker P."/>
            <person name="Jubin C."/>
            <person name="Poulain J."/>
            <person name="Barbe V."/>
            <person name="Segurens B."/>
            <person name="Artiguenave F."/>
            <person name="Anthouard V."/>
            <person name="Vacherie B."/>
            <person name="Val M.-E."/>
            <person name="Fulton R.S."/>
            <person name="Minx P."/>
            <person name="Wilson R."/>
            <person name="Durrens P."/>
            <person name="Jean G."/>
            <person name="Marck C."/>
            <person name="Martin T."/>
            <person name="Nikolski M."/>
            <person name="Rolland T."/>
            <person name="Seret M.-L."/>
            <person name="Casaregola S."/>
            <person name="Despons L."/>
            <person name="Fairhead C."/>
            <person name="Fischer G."/>
            <person name="Lafontaine I."/>
            <person name="Leh V."/>
            <person name="Lemaire M."/>
            <person name="de Montigny J."/>
            <person name="Neuveglise C."/>
            <person name="Thierry A."/>
            <person name="Blanc-Lenfle I."/>
            <person name="Bleykasten C."/>
            <person name="Diffels J."/>
            <person name="Fritsch E."/>
            <person name="Frangeul L."/>
            <person name="Goeffon A."/>
            <person name="Jauniaux N."/>
            <person name="Kachouri-Lafond R."/>
            <person name="Payen C."/>
            <person name="Potier S."/>
            <person name="Pribylova L."/>
            <person name="Ozanne C."/>
            <person name="Richard G.-F."/>
            <person name="Sacerdot C."/>
            <person name="Straub M.-L."/>
            <person name="Talla E."/>
        </authorList>
    </citation>
    <scope>NUCLEOTIDE SEQUENCE [LARGE SCALE GENOMIC DNA]</scope>
    <source>
        <strain evidence="16 17">ATCC 2623 / CBS 732 / BCRC 21506 / NBRC 1130 / NCYC 568 / NRRL Y-229</strain>
    </source>
</reference>
<feature type="binding site" evidence="11">
    <location>
        <begin position="157"/>
        <end position="158"/>
    </location>
    <ligand>
        <name>ATP</name>
        <dbReference type="ChEBI" id="CHEBI:30616"/>
    </ligand>
</feature>